<gene>
    <name evidence="9 11" type="primary">gmk</name>
    <name evidence="11" type="ORF">DB43_GF00440</name>
</gene>
<feature type="binding site" evidence="9">
    <location>
        <begin position="23"/>
        <end position="30"/>
    </location>
    <ligand>
        <name>ATP</name>
        <dbReference type="ChEBI" id="CHEBI:30616"/>
    </ligand>
</feature>
<dbReference type="PROSITE" id="PS00856">
    <property type="entry name" value="GUANYLATE_KINASE_1"/>
    <property type="match status" value="1"/>
</dbReference>
<dbReference type="PANTHER" id="PTHR23117">
    <property type="entry name" value="GUANYLATE KINASE-RELATED"/>
    <property type="match status" value="1"/>
</dbReference>
<dbReference type="AlphaFoldDB" id="A0A0C1E8I3"/>
<name>A0A0C1E8I3_9BACT</name>
<dbReference type="GO" id="GO:0005829">
    <property type="term" value="C:cytosol"/>
    <property type="evidence" value="ECO:0007669"/>
    <property type="project" value="TreeGrafter"/>
</dbReference>
<dbReference type="GO" id="GO:0005524">
    <property type="term" value="F:ATP binding"/>
    <property type="evidence" value="ECO:0007669"/>
    <property type="project" value="UniProtKB-UniRule"/>
</dbReference>
<evidence type="ECO:0000259" key="10">
    <source>
        <dbReference type="PROSITE" id="PS50052"/>
    </source>
</evidence>
<dbReference type="Proteomes" id="UP000031307">
    <property type="component" value="Unassembled WGS sequence"/>
</dbReference>
<comment type="similarity">
    <text evidence="1 9">Belongs to the guanylate kinase family.</text>
</comment>
<dbReference type="SMART" id="SM00072">
    <property type="entry name" value="GuKc"/>
    <property type="match status" value="1"/>
</dbReference>
<evidence type="ECO:0000313" key="11">
    <source>
        <dbReference type="EMBL" id="KIA77502.1"/>
    </source>
</evidence>
<dbReference type="Pfam" id="PF00625">
    <property type="entry name" value="Guanylate_kin"/>
    <property type="match status" value="1"/>
</dbReference>
<evidence type="ECO:0000256" key="5">
    <source>
        <dbReference type="ARBA" id="ARBA00022741"/>
    </source>
</evidence>
<dbReference type="CDD" id="cd00071">
    <property type="entry name" value="GMPK"/>
    <property type="match status" value="1"/>
</dbReference>
<dbReference type="InterPro" id="IPR027417">
    <property type="entry name" value="P-loop_NTPase"/>
</dbReference>
<keyword evidence="9" id="KW-0963">Cytoplasm</keyword>
<comment type="subcellular location">
    <subcellularLocation>
        <location evidence="9">Cytoplasm</location>
    </subcellularLocation>
</comment>
<dbReference type="InterPro" id="IPR008145">
    <property type="entry name" value="GK/Ca_channel_bsu"/>
</dbReference>
<dbReference type="HAMAP" id="MF_00328">
    <property type="entry name" value="Guanylate_kinase"/>
    <property type="match status" value="1"/>
</dbReference>
<sequence>MSSNIPQSPLGDLKDGLIFILSAPAGTGKTTLVQKLVQEFPNVVQSISTTTRPLRQGEIPGIHYHFVSEADFQKAIEDGEFLEYVKLYGYYYGTSLKWITDQQKSGKHVVLVIDTQGAKQLMGKLLATFIFVLPPSLDVLKERLIRRNTEESRVIEKRLAIVEDELKAASLYDYHLINDDLEVAYDILRSIVIAEVHKNRGKSHQEN</sequence>
<evidence type="ECO:0000256" key="3">
    <source>
        <dbReference type="ARBA" id="ARBA00016296"/>
    </source>
</evidence>
<feature type="domain" description="Guanylate kinase-like" evidence="10">
    <location>
        <begin position="16"/>
        <end position="193"/>
    </location>
</feature>
<comment type="caution">
    <text evidence="11">The sequence shown here is derived from an EMBL/GenBank/DDBJ whole genome shotgun (WGS) entry which is preliminary data.</text>
</comment>
<comment type="catalytic activity">
    <reaction evidence="9">
        <text>GMP + ATP = GDP + ADP</text>
        <dbReference type="Rhea" id="RHEA:20780"/>
        <dbReference type="ChEBI" id="CHEBI:30616"/>
        <dbReference type="ChEBI" id="CHEBI:58115"/>
        <dbReference type="ChEBI" id="CHEBI:58189"/>
        <dbReference type="ChEBI" id="CHEBI:456216"/>
        <dbReference type="EC" id="2.7.4.8"/>
    </reaction>
</comment>
<dbReference type="NCBIfam" id="TIGR03263">
    <property type="entry name" value="guanyl_kin"/>
    <property type="match status" value="1"/>
</dbReference>
<dbReference type="RefSeq" id="WP_013925231.1">
    <property type="nucleotide sequence ID" value="NZ_BAWW01000008.1"/>
</dbReference>
<dbReference type="PATRIC" id="fig|83552.4.peg.1366"/>
<protein>
    <recommendedName>
        <fullName evidence="3 9">Guanylate kinase</fullName>
        <ecNumber evidence="2 9">2.7.4.8</ecNumber>
    </recommendedName>
    <alternativeName>
        <fullName evidence="8 9">GMP kinase</fullName>
    </alternativeName>
</protein>
<dbReference type="FunFam" id="3.30.63.10:FF:000002">
    <property type="entry name" value="Guanylate kinase 1"/>
    <property type="match status" value="1"/>
</dbReference>
<evidence type="ECO:0000256" key="8">
    <source>
        <dbReference type="ARBA" id="ARBA00030128"/>
    </source>
</evidence>
<dbReference type="SUPFAM" id="SSF52540">
    <property type="entry name" value="P-loop containing nucleoside triphosphate hydrolases"/>
    <property type="match status" value="1"/>
</dbReference>
<evidence type="ECO:0000256" key="2">
    <source>
        <dbReference type="ARBA" id="ARBA00012961"/>
    </source>
</evidence>
<dbReference type="EC" id="2.7.4.8" evidence="2 9"/>
<evidence type="ECO:0000313" key="12">
    <source>
        <dbReference type="Proteomes" id="UP000031307"/>
    </source>
</evidence>
<dbReference type="Gene3D" id="3.40.50.300">
    <property type="entry name" value="P-loop containing nucleotide triphosphate hydrolases"/>
    <property type="match status" value="1"/>
</dbReference>
<evidence type="ECO:0000256" key="7">
    <source>
        <dbReference type="ARBA" id="ARBA00022840"/>
    </source>
</evidence>
<dbReference type="EMBL" id="JSAM01000075">
    <property type="protein sequence ID" value="KIA77502.1"/>
    <property type="molecule type" value="Genomic_DNA"/>
</dbReference>
<dbReference type="InterPro" id="IPR008144">
    <property type="entry name" value="Guanylate_kin-like_dom"/>
</dbReference>
<dbReference type="PROSITE" id="PS50052">
    <property type="entry name" value="GUANYLATE_KINASE_2"/>
    <property type="match status" value="1"/>
</dbReference>
<proteinExistence type="inferred from homology"/>
<dbReference type="InterPro" id="IPR017665">
    <property type="entry name" value="Guanylate_kinase"/>
</dbReference>
<keyword evidence="6 9" id="KW-0418">Kinase</keyword>
<dbReference type="OMA" id="EWAVVHG"/>
<dbReference type="InterPro" id="IPR020590">
    <property type="entry name" value="Guanylate_kinase_CS"/>
</dbReference>
<dbReference type="Gene3D" id="3.30.63.10">
    <property type="entry name" value="Guanylate Kinase phosphate binding domain"/>
    <property type="match status" value="1"/>
</dbReference>
<dbReference type="GO" id="GO:0004385">
    <property type="term" value="F:GMP kinase activity"/>
    <property type="evidence" value="ECO:0007669"/>
    <property type="project" value="UniProtKB-UniRule"/>
</dbReference>
<evidence type="ECO:0000256" key="1">
    <source>
        <dbReference type="ARBA" id="ARBA00005790"/>
    </source>
</evidence>
<keyword evidence="7 9" id="KW-0067">ATP-binding</keyword>
<organism evidence="11 12">
    <name type="scientific">Parachlamydia acanthamoebae</name>
    <dbReference type="NCBI Taxonomy" id="83552"/>
    <lineage>
        <taxon>Bacteria</taxon>
        <taxon>Pseudomonadati</taxon>
        <taxon>Chlamydiota</taxon>
        <taxon>Chlamydiia</taxon>
        <taxon>Parachlamydiales</taxon>
        <taxon>Parachlamydiaceae</taxon>
        <taxon>Parachlamydia</taxon>
    </lineage>
</organism>
<accession>A0A0C1E8I3</accession>
<dbReference type="PANTHER" id="PTHR23117:SF13">
    <property type="entry name" value="GUANYLATE KINASE"/>
    <property type="match status" value="1"/>
</dbReference>
<keyword evidence="4 9" id="KW-0808">Transferase</keyword>
<evidence type="ECO:0000256" key="4">
    <source>
        <dbReference type="ARBA" id="ARBA00022679"/>
    </source>
</evidence>
<evidence type="ECO:0000256" key="9">
    <source>
        <dbReference type="HAMAP-Rule" id="MF_00328"/>
    </source>
</evidence>
<comment type="function">
    <text evidence="9">Essential for recycling GMP and indirectly, cGMP.</text>
</comment>
<reference evidence="11 12" key="1">
    <citation type="journal article" date="2014" name="Mol. Biol. Evol.">
        <title>Massive expansion of Ubiquitination-related gene families within the Chlamydiae.</title>
        <authorList>
            <person name="Domman D."/>
            <person name="Collingro A."/>
            <person name="Lagkouvardos I."/>
            <person name="Gehre L."/>
            <person name="Weinmaier T."/>
            <person name="Rattei T."/>
            <person name="Subtil A."/>
            <person name="Horn M."/>
        </authorList>
    </citation>
    <scope>NUCLEOTIDE SEQUENCE [LARGE SCALE GENOMIC DNA]</scope>
    <source>
        <strain evidence="11 12">OEW1</strain>
    </source>
</reference>
<evidence type="ECO:0000256" key="6">
    <source>
        <dbReference type="ARBA" id="ARBA00022777"/>
    </source>
</evidence>
<keyword evidence="5 9" id="KW-0547">Nucleotide-binding</keyword>